<name>A0A9K3KJ79_9STRA</name>
<accession>A0A9K3KJ79</accession>
<evidence type="ECO:0000313" key="2">
    <source>
        <dbReference type="EMBL" id="KAG7344734.1"/>
    </source>
</evidence>
<dbReference type="EMBL" id="JAGRRH010000022">
    <property type="protein sequence ID" value="KAG7344734.1"/>
    <property type="molecule type" value="Genomic_DNA"/>
</dbReference>
<gene>
    <name evidence="2" type="ORF">IV203_032265</name>
</gene>
<dbReference type="Proteomes" id="UP000693970">
    <property type="component" value="Unassembled WGS sequence"/>
</dbReference>
<evidence type="ECO:0000313" key="3">
    <source>
        <dbReference type="Proteomes" id="UP000693970"/>
    </source>
</evidence>
<feature type="region of interest" description="Disordered" evidence="1">
    <location>
        <begin position="51"/>
        <end position="84"/>
    </location>
</feature>
<feature type="compositionally biased region" description="Low complexity" evidence="1">
    <location>
        <begin position="51"/>
        <end position="63"/>
    </location>
</feature>
<evidence type="ECO:0000256" key="1">
    <source>
        <dbReference type="SAM" id="MobiDB-lite"/>
    </source>
</evidence>
<comment type="caution">
    <text evidence="2">The sequence shown here is derived from an EMBL/GenBank/DDBJ whole genome shotgun (WGS) entry which is preliminary data.</text>
</comment>
<organism evidence="2 3">
    <name type="scientific">Nitzschia inconspicua</name>
    <dbReference type="NCBI Taxonomy" id="303405"/>
    <lineage>
        <taxon>Eukaryota</taxon>
        <taxon>Sar</taxon>
        <taxon>Stramenopiles</taxon>
        <taxon>Ochrophyta</taxon>
        <taxon>Bacillariophyta</taxon>
        <taxon>Bacillariophyceae</taxon>
        <taxon>Bacillariophycidae</taxon>
        <taxon>Bacillariales</taxon>
        <taxon>Bacillariaceae</taxon>
        <taxon>Nitzschia</taxon>
    </lineage>
</organism>
<feature type="region of interest" description="Disordered" evidence="1">
    <location>
        <begin position="123"/>
        <end position="142"/>
    </location>
</feature>
<reference evidence="2" key="1">
    <citation type="journal article" date="2021" name="Sci. Rep.">
        <title>Diploid genomic architecture of Nitzschia inconspicua, an elite biomass production diatom.</title>
        <authorList>
            <person name="Oliver A."/>
            <person name="Podell S."/>
            <person name="Pinowska A."/>
            <person name="Traller J.C."/>
            <person name="Smith S.R."/>
            <person name="McClure R."/>
            <person name="Beliaev A."/>
            <person name="Bohutskyi P."/>
            <person name="Hill E.A."/>
            <person name="Rabines A."/>
            <person name="Zheng H."/>
            <person name="Allen L.Z."/>
            <person name="Kuo A."/>
            <person name="Grigoriev I.V."/>
            <person name="Allen A.E."/>
            <person name="Hazlebeck D."/>
            <person name="Allen E.E."/>
        </authorList>
    </citation>
    <scope>NUCLEOTIDE SEQUENCE</scope>
    <source>
        <strain evidence="2">Hildebrandi</strain>
    </source>
</reference>
<protein>
    <submittedName>
        <fullName evidence="2">Uncharacterized protein</fullName>
    </submittedName>
</protein>
<reference evidence="2" key="2">
    <citation type="submission" date="2021-04" db="EMBL/GenBank/DDBJ databases">
        <authorList>
            <person name="Podell S."/>
        </authorList>
    </citation>
    <scope>NUCLEOTIDE SEQUENCE</scope>
    <source>
        <strain evidence="2">Hildebrandi</strain>
    </source>
</reference>
<dbReference type="AlphaFoldDB" id="A0A9K3KJ79"/>
<keyword evidence="3" id="KW-1185">Reference proteome</keyword>
<sequence length="142" mass="15777">MAQQGTPTAMDFYMRNLILSTSRRKIPQLVSDNARIRNAIYAALDKALEISEASNSSSSSVSSRWDDQEDQTAATPLTQPIRKRPALYRSHAAGNYPIMPLFPPHERTISTVILPSQLMQLPFDPAHGGLSDGTNPDRQRKN</sequence>
<proteinExistence type="predicted"/>